<dbReference type="PaxDb" id="4097-A0A1S3YAD7"/>
<organism evidence="1">
    <name type="scientific">Nicotiana tabacum</name>
    <name type="common">Common tobacco</name>
    <dbReference type="NCBI Taxonomy" id="4097"/>
    <lineage>
        <taxon>Eukaryota</taxon>
        <taxon>Viridiplantae</taxon>
        <taxon>Streptophyta</taxon>
        <taxon>Embryophyta</taxon>
        <taxon>Tracheophyta</taxon>
        <taxon>Spermatophyta</taxon>
        <taxon>Magnoliopsida</taxon>
        <taxon>eudicotyledons</taxon>
        <taxon>Gunneridae</taxon>
        <taxon>Pentapetalae</taxon>
        <taxon>asterids</taxon>
        <taxon>lamiids</taxon>
        <taxon>Solanales</taxon>
        <taxon>Solanaceae</taxon>
        <taxon>Nicotianoideae</taxon>
        <taxon>Nicotianeae</taxon>
        <taxon>Nicotiana</taxon>
    </lineage>
</organism>
<gene>
    <name evidence="1" type="primary">LOC107774213</name>
</gene>
<dbReference type="AlphaFoldDB" id="A0A1S3YAD7"/>
<protein>
    <submittedName>
        <fullName evidence="1">Uncharacterized protein</fullName>
    </submittedName>
</protein>
<name>A0A1S3YAD7_TOBAC</name>
<proteinExistence type="predicted"/>
<dbReference type="RefSeq" id="XP_016449180.1">
    <property type="nucleotide sequence ID" value="XM_016593694.1"/>
</dbReference>
<reference evidence="1" key="1">
    <citation type="submission" date="2025-08" db="UniProtKB">
        <authorList>
            <consortium name="RefSeq"/>
        </authorList>
    </citation>
    <scope>IDENTIFICATION</scope>
</reference>
<accession>A0A1S3YAD7</accession>
<evidence type="ECO:0000313" key="1">
    <source>
        <dbReference type="RefSeq" id="XP_016449180.1"/>
    </source>
</evidence>
<sequence length="103" mass="11646">MLIMLVLMSISWEKGHRCRLEFNMQVNMVEEIIMSQPVIMPQYPMISMMPQSATYSQSPPPAPYLTQQQYQQIVQLLNKSAEEGSSSKAVAAGPLQWLGVGDW</sequence>
<dbReference type="KEGG" id="nta:107774213"/>